<gene>
    <name evidence="4" type="ORF">KFE25_013100</name>
</gene>
<feature type="compositionally biased region" description="Basic and acidic residues" evidence="3">
    <location>
        <begin position="1090"/>
        <end position="1106"/>
    </location>
</feature>
<evidence type="ECO:0000256" key="2">
    <source>
        <dbReference type="PROSITE-ProRule" id="PRU00235"/>
    </source>
</evidence>
<proteinExistence type="predicted"/>
<feature type="compositionally biased region" description="Basic and acidic residues" evidence="3">
    <location>
        <begin position="1117"/>
        <end position="1142"/>
    </location>
</feature>
<feature type="region of interest" description="Disordered" evidence="3">
    <location>
        <begin position="284"/>
        <end position="305"/>
    </location>
</feature>
<dbReference type="PRINTS" id="PR00633">
    <property type="entry name" value="RCCNDNSATION"/>
</dbReference>
<dbReference type="InterPro" id="IPR000408">
    <property type="entry name" value="Reg_chr_condens"/>
</dbReference>
<dbReference type="SUPFAM" id="SSF50985">
    <property type="entry name" value="RCC1/BLIP-II"/>
    <property type="match status" value="1"/>
</dbReference>
<organism evidence="4 5">
    <name type="scientific">Diacronema lutheri</name>
    <name type="common">Unicellular marine alga</name>
    <name type="synonym">Monochrysis lutheri</name>
    <dbReference type="NCBI Taxonomy" id="2081491"/>
    <lineage>
        <taxon>Eukaryota</taxon>
        <taxon>Haptista</taxon>
        <taxon>Haptophyta</taxon>
        <taxon>Pavlovophyceae</taxon>
        <taxon>Pavlovales</taxon>
        <taxon>Pavlovaceae</taxon>
        <taxon>Diacronema</taxon>
    </lineage>
</organism>
<feature type="compositionally biased region" description="Pro residues" evidence="3">
    <location>
        <begin position="775"/>
        <end position="785"/>
    </location>
</feature>
<keyword evidence="5" id="KW-1185">Reference proteome</keyword>
<dbReference type="Pfam" id="PF00415">
    <property type="entry name" value="RCC1"/>
    <property type="match status" value="3"/>
</dbReference>
<evidence type="ECO:0000256" key="3">
    <source>
        <dbReference type="SAM" id="MobiDB-lite"/>
    </source>
</evidence>
<feature type="region of interest" description="Disordered" evidence="3">
    <location>
        <begin position="979"/>
        <end position="1034"/>
    </location>
</feature>
<name>A0A8J5XKJ0_DIALT</name>
<protein>
    <submittedName>
        <fullName evidence="4">Uncharacterized protein</fullName>
    </submittedName>
</protein>
<dbReference type="PANTHER" id="PTHR22870:SF466">
    <property type="entry name" value="ANKYRIN REPEAT-CONTAINING PROTEIN"/>
    <property type="match status" value="1"/>
</dbReference>
<feature type="region of interest" description="Disordered" evidence="3">
    <location>
        <begin position="471"/>
        <end position="495"/>
    </location>
</feature>
<dbReference type="AlphaFoldDB" id="A0A8J5XKJ0"/>
<comment type="caution">
    <text evidence="4">The sequence shown here is derived from an EMBL/GenBank/DDBJ whole genome shotgun (WGS) entry which is preliminary data.</text>
</comment>
<dbReference type="InterPro" id="IPR051210">
    <property type="entry name" value="Ub_ligase/GEF_domain"/>
</dbReference>
<feature type="repeat" description="RCC1" evidence="2">
    <location>
        <begin position="6"/>
        <end position="55"/>
    </location>
</feature>
<dbReference type="PROSITE" id="PS50012">
    <property type="entry name" value="RCC1_3"/>
    <property type="match status" value="3"/>
</dbReference>
<dbReference type="EMBL" id="JAGTXO010000032">
    <property type="protein sequence ID" value="KAG8460450.1"/>
    <property type="molecule type" value="Genomic_DNA"/>
</dbReference>
<dbReference type="PROSITE" id="PS00626">
    <property type="entry name" value="RCC1_2"/>
    <property type="match status" value="1"/>
</dbReference>
<feature type="compositionally biased region" description="Low complexity" evidence="3">
    <location>
        <begin position="986"/>
        <end position="1004"/>
    </location>
</feature>
<feature type="region of interest" description="Disordered" evidence="3">
    <location>
        <begin position="1090"/>
        <end position="1193"/>
    </location>
</feature>
<feature type="repeat" description="RCC1" evidence="2">
    <location>
        <begin position="56"/>
        <end position="107"/>
    </location>
</feature>
<dbReference type="Gene3D" id="2.130.10.30">
    <property type="entry name" value="Regulator of chromosome condensation 1/beta-lactamase-inhibitor protein II"/>
    <property type="match status" value="2"/>
</dbReference>
<feature type="repeat" description="RCC1" evidence="2">
    <location>
        <begin position="108"/>
        <end position="162"/>
    </location>
</feature>
<sequence>MEGGNAALYTFGRGKDGRLGHGDERDCDAPILVPLSVPPLAVAFGSCHALVLAIDRSVWSFGAGAFGELGHGDAEDERAPRRIEALDGVRAVALGCGFCHSAAVGGAGELLTWGWSKHGALGLGARPAASVPTIVAPPASEPSAQFVAVACGRTHTLALSRAGDVFMCGAHARSADGAPAGTACGGLQRVEFAPGAGRMVSLGAGDAHSVAVSESGALYAWGLCAEAAEAAEHADGGDDGGADGAKRRPVRVRGLAPVSRVACSADRTAVIALAGADARSALAPRLDGTSPARAPGDPAPGEEPRAADAAPIVACSATGGPFQLAADGSSRVVLVRSERAPPGVPRVDATRFAPLCAPGARELDGAPFEPTEIALGMYHVLALGRCGRAFVWGEVLASMAGGAHLAHLAPLAGAAGTPRMLEPPAGERYGSISCGAFAAALVTARVATHAPRGVGDARALDACAPSVEARAGGDFGPTPRATDGGGPTPRATDGGVFVAPEATRALARIWRAARAAAAAAALAHWRANAVALELCAGKEQRARAPLDAARGASGGASDMARRDAPAVFAAVPSASTELGARAEAQQQSVALAAVREMGTASTAAHLRLRRGLRAWRAAARARSAPMIKPGGAAPVTKPGGAPLGATARYAPLSPRRLDAAGGDGSDARDDSGASPLVADVAADETSRAPLAPLAPCTAERSDAAHGADARHALAPALGAAIRSEHRAAILSDPHRAAILSEHQAAILSDPHPHARKAHAAAASPAATGFRRTPLPIFPPPPPPRAPASAHVEAAALRRHRAPLGAHAASLVGTHPASLVGTHPASLVGTRPASLVGTHGCTPAGASAARAPDAARVAAVASAACAALRVLRARAACSTRVALASWSAAAALLGARLQLGAEWRALGLQREALLADKSAIARLESYPKVALLDDLRTAELAAARAALREARALGLLGVAVASELQRASALRDALEAEAAVPPPHAPAPAAAARTAVRAARAPRTACSPPHDFAVDGLTSSENDPPREHVHHAPASSAADANALCGAGAARALAPPTQHLRAHLRQLAAEGDEQPASVLRARIVHAELLRQQLEDGERQDEEQLNHGGDDDDGNGGRAHGKDRSGDEDWRHDPARGTRRGDARVRASPAFSADTPPVTIRYGRFSDDDGDDAYEGARALQPQRVPRRAASAVSCS</sequence>
<dbReference type="OrthoDB" id="5370059at2759"/>
<dbReference type="PANTHER" id="PTHR22870">
    <property type="entry name" value="REGULATOR OF CHROMOSOME CONDENSATION"/>
    <property type="match status" value="1"/>
</dbReference>
<dbReference type="Proteomes" id="UP000751190">
    <property type="component" value="Unassembled WGS sequence"/>
</dbReference>
<evidence type="ECO:0000256" key="1">
    <source>
        <dbReference type="ARBA" id="ARBA00022737"/>
    </source>
</evidence>
<keyword evidence="1" id="KW-0677">Repeat</keyword>
<reference evidence="4" key="1">
    <citation type="submission" date="2021-05" db="EMBL/GenBank/DDBJ databases">
        <title>The genome of the haptophyte Pavlova lutheri (Diacronema luteri, Pavlovales) - a model for lipid biosynthesis in eukaryotic algae.</title>
        <authorList>
            <person name="Hulatt C.J."/>
            <person name="Posewitz M.C."/>
        </authorList>
    </citation>
    <scope>NUCLEOTIDE SEQUENCE</scope>
    <source>
        <strain evidence="4">NIVA-4/92</strain>
    </source>
</reference>
<evidence type="ECO:0000313" key="4">
    <source>
        <dbReference type="EMBL" id="KAG8460450.1"/>
    </source>
</evidence>
<dbReference type="InterPro" id="IPR009091">
    <property type="entry name" value="RCC1/BLIP-II"/>
</dbReference>
<feature type="region of interest" description="Disordered" evidence="3">
    <location>
        <begin position="758"/>
        <end position="788"/>
    </location>
</feature>
<accession>A0A8J5XKJ0</accession>
<evidence type="ECO:0000313" key="5">
    <source>
        <dbReference type="Proteomes" id="UP000751190"/>
    </source>
</evidence>
<feature type="region of interest" description="Disordered" evidence="3">
    <location>
        <begin position="648"/>
        <end position="673"/>
    </location>
</feature>